<reference evidence="1 2" key="1">
    <citation type="journal article" date="2015" name="Nature">
        <title>rRNA introns, odd ribosomes, and small enigmatic genomes across a large radiation of phyla.</title>
        <authorList>
            <person name="Brown C.T."/>
            <person name="Hug L.A."/>
            <person name="Thomas B.C."/>
            <person name="Sharon I."/>
            <person name="Castelle C.J."/>
            <person name="Singh A."/>
            <person name="Wilkins M.J."/>
            <person name="Williams K.H."/>
            <person name="Banfield J.F."/>
        </authorList>
    </citation>
    <scope>NUCLEOTIDE SEQUENCE [LARGE SCALE GENOMIC DNA]</scope>
</reference>
<evidence type="ECO:0000313" key="1">
    <source>
        <dbReference type="EMBL" id="KKP71479.1"/>
    </source>
</evidence>
<sequence>MITLNKKAKKRIAGRLALGMVKAKEVLKAKKNKLSKEIEIIAKNYVLQNKTNKKINKLLCSLLYWAEGEKNSSAVVFINSNPLMIKCFLTLFRSSFKLDEKKFRALVHVHEYHNEINIKKYWSKITNVPISQFSRSYLKPHTKIIIREGYKGTISVRYYDYKIALELGFIYNRFAENLTQ</sequence>
<dbReference type="Proteomes" id="UP000034457">
    <property type="component" value="Unassembled WGS sequence"/>
</dbReference>
<name>A0A0G0BPN3_9BACT</name>
<organism evidence="1 2">
    <name type="scientific">Candidatus Roizmanbacteria bacterium GW2011_GWA2_35_19</name>
    <dbReference type="NCBI Taxonomy" id="1618478"/>
    <lineage>
        <taxon>Bacteria</taxon>
        <taxon>Candidatus Roizmaniibacteriota</taxon>
    </lineage>
</organism>
<proteinExistence type="predicted"/>
<accession>A0A0G0BPN3</accession>
<dbReference type="AlphaFoldDB" id="A0A0G0BPN3"/>
<dbReference type="EMBL" id="LBQC01000035">
    <property type="protein sequence ID" value="KKP71479.1"/>
    <property type="molecule type" value="Genomic_DNA"/>
</dbReference>
<dbReference type="PATRIC" id="fig|1618478.3.peg.1040"/>
<protein>
    <submittedName>
        <fullName evidence="1">Uncharacterized protein</fullName>
    </submittedName>
</protein>
<evidence type="ECO:0000313" key="2">
    <source>
        <dbReference type="Proteomes" id="UP000034457"/>
    </source>
</evidence>
<gene>
    <name evidence="1" type="ORF">UR68_C0035G0004</name>
</gene>
<comment type="caution">
    <text evidence="1">The sequence shown here is derived from an EMBL/GenBank/DDBJ whole genome shotgun (WGS) entry which is preliminary data.</text>
</comment>
<dbReference type="STRING" id="1618478.UR68_C0035G0004"/>